<comment type="caution">
    <text evidence="2">The sequence shown here is derived from an EMBL/GenBank/DDBJ whole genome shotgun (WGS) entry which is preliminary data.</text>
</comment>
<sequence length="106" mass="11559">MEEILSAESCGIAASTGTAERPAMREPMRAMELMELVRRWFQLFLCAPMMECMLARSATASAMARSLATESLSRRSAADLMVVMVAALCCLSMSSSTLILLATCRR</sequence>
<evidence type="ECO:0000313" key="2">
    <source>
        <dbReference type="EMBL" id="KAG6493271.1"/>
    </source>
</evidence>
<keyword evidence="1" id="KW-1133">Transmembrane helix</keyword>
<dbReference type="AlphaFoldDB" id="A0A8J5FQE1"/>
<accession>A0A8J5FQE1</accession>
<keyword evidence="1" id="KW-0812">Transmembrane</keyword>
<proteinExistence type="predicted"/>
<keyword evidence="1" id="KW-0472">Membrane</keyword>
<protein>
    <submittedName>
        <fullName evidence="2">Uncharacterized protein</fullName>
    </submittedName>
</protein>
<dbReference type="Proteomes" id="UP000734854">
    <property type="component" value="Unassembled WGS sequence"/>
</dbReference>
<evidence type="ECO:0000313" key="3">
    <source>
        <dbReference type="Proteomes" id="UP000734854"/>
    </source>
</evidence>
<keyword evidence="3" id="KW-1185">Reference proteome</keyword>
<feature type="transmembrane region" description="Helical" evidence="1">
    <location>
        <begin position="80"/>
        <end position="102"/>
    </location>
</feature>
<dbReference type="EMBL" id="JACMSC010000013">
    <property type="protein sequence ID" value="KAG6493271.1"/>
    <property type="molecule type" value="Genomic_DNA"/>
</dbReference>
<reference evidence="2 3" key="1">
    <citation type="submission" date="2020-08" db="EMBL/GenBank/DDBJ databases">
        <title>Plant Genome Project.</title>
        <authorList>
            <person name="Zhang R.-G."/>
        </authorList>
    </citation>
    <scope>NUCLEOTIDE SEQUENCE [LARGE SCALE GENOMIC DNA]</scope>
    <source>
        <tissue evidence="2">Rhizome</tissue>
    </source>
</reference>
<gene>
    <name evidence="2" type="ORF">ZIOFF_048249</name>
</gene>
<organism evidence="2 3">
    <name type="scientific">Zingiber officinale</name>
    <name type="common">Ginger</name>
    <name type="synonym">Amomum zingiber</name>
    <dbReference type="NCBI Taxonomy" id="94328"/>
    <lineage>
        <taxon>Eukaryota</taxon>
        <taxon>Viridiplantae</taxon>
        <taxon>Streptophyta</taxon>
        <taxon>Embryophyta</taxon>
        <taxon>Tracheophyta</taxon>
        <taxon>Spermatophyta</taxon>
        <taxon>Magnoliopsida</taxon>
        <taxon>Liliopsida</taxon>
        <taxon>Zingiberales</taxon>
        <taxon>Zingiberaceae</taxon>
        <taxon>Zingiber</taxon>
    </lineage>
</organism>
<name>A0A8J5FQE1_ZINOF</name>
<evidence type="ECO:0000256" key="1">
    <source>
        <dbReference type="SAM" id="Phobius"/>
    </source>
</evidence>